<comment type="caution">
    <text evidence="2">The sequence shown here is derived from an EMBL/GenBank/DDBJ whole genome shotgun (WGS) entry which is preliminary data.</text>
</comment>
<keyword evidence="1" id="KW-0812">Transmembrane</keyword>
<dbReference type="PATRIC" id="fig|465820.4.peg.2201"/>
<dbReference type="AlphaFoldDB" id="A0A147DQD5"/>
<dbReference type="OrthoDB" id="5022468at2"/>
<dbReference type="RefSeq" id="WP_058750005.1">
    <property type="nucleotide sequence ID" value="NZ_LDRC01000052.1"/>
</dbReference>
<evidence type="ECO:0000256" key="1">
    <source>
        <dbReference type="SAM" id="Phobius"/>
    </source>
</evidence>
<organism evidence="2 3">
    <name type="scientific">Curtobacterium oceanosedimentum</name>
    <dbReference type="NCBI Taxonomy" id="465820"/>
    <lineage>
        <taxon>Bacteria</taxon>
        <taxon>Bacillati</taxon>
        <taxon>Actinomycetota</taxon>
        <taxon>Actinomycetes</taxon>
        <taxon>Micrococcales</taxon>
        <taxon>Microbacteriaceae</taxon>
        <taxon>Curtobacterium</taxon>
    </lineage>
</organism>
<sequence length="59" mass="6754">MGWWIVTGVVLLAAVGLWLWMHHLTDLGSRSRQYDGSDPEIAEALRQAERDRNAGRMYP</sequence>
<keyword evidence="1" id="KW-0472">Membrane</keyword>
<gene>
    <name evidence="2" type="ORF">NS359_10125</name>
</gene>
<name>A0A147DQD5_9MICO</name>
<accession>A0A147DQD5</accession>
<proteinExistence type="predicted"/>
<evidence type="ECO:0000313" key="2">
    <source>
        <dbReference type="EMBL" id="KTR51505.1"/>
    </source>
</evidence>
<dbReference type="EMBL" id="LDRC01000052">
    <property type="protein sequence ID" value="KTR51505.1"/>
    <property type="molecule type" value="Genomic_DNA"/>
</dbReference>
<dbReference type="Proteomes" id="UP000072763">
    <property type="component" value="Unassembled WGS sequence"/>
</dbReference>
<feature type="transmembrane region" description="Helical" evidence="1">
    <location>
        <begin position="6"/>
        <end position="24"/>
    </location>
</feature>
<evidence type="ECO:0000313" key="3">
    <source>
        <dbReference type="Proteomes" id="UP000072763"/>
    </source>
</evidence>
<reference evidence="2 3" key="1">
    <citation type="journal article" date="2016" name="Front. Microbiol.">
        <title>Genomic Resource of Rice Seed Associated Bacteria.</title>
        <authorList>
            <person name="Midha S."/>
            <person name="Bansal K."/>
            <person name="Sharma S."/>
            <person name="Kumar N."/>
            <person name="Patil P.P."/>
            <person name="Chaudhry V."/>
            <person name="Patil P.B."/>
        </authorList>
    </citation>
    <scope>NUCLEOTIDE SEQUENCE [LARGE SCALE GENOMIC DNA]</scope>
    <source>
        <strain evidence="2 3">NS359</strain>
    </source>
</reference>
<protein>
    <submittedName>
        <fullName evidence="2">Uncharacterized protein</fullName>
    </submittedName>
</protein>
<keyword evidence="1" id="KW-1133">Transmembrane helix</keyword>